<proteinExistence type="predicted"/>
<feature type="non-terminal residue" evidence="2">
    <location>
        <position position="42"/>
    </location>
</feature>
<organism evidence="2 3">
    <name type="scientific">Trifolium medium</name>
    <dbReference type="NCBI Taxonomy" id="97028"/>
    <lineage>
        <taxon>Eukaryota</taxon>
        <taxon>Viridiplantae</taxon>
        <taxon>Streptophyta</taxon>
        <taxon>Embryophyta</taxon>
        <taxon>Tracheophyta</taxon>
        <taxon>Spermatophyta</taxon>
        <taxon>Magnoliopsida</taxon>
        <taxon>eudicotyledons</taxon>
        <taxon>Gunneridae</taxon>
        <taxon>Pentapetalae</taxon>
        <taxon>rosids</taxon>
        <taxon>fabids</taxon>
        <taxon>Fabales</taxon>
        <taxon>Fabaceae</taxon>
        <taxon>Papilionoideae</taxon>
        <taxon>50 kb inversion clade</taxon>
        <taxon>NPAAA clade</taxon>
        <taxon>Hologalegina</taxon>
        <taxon>IRL clade</taxon>
        <taxon>Trifolieae</taxon>
        <taxon>Trifolium</taxon>
    </lineage>
</organism>
<protein>
    <submittedName>
        <fullName evidence="2">Uncharacterized protein</fullName>
    </submittedName>
</protein>
<feature type="signal peptide" evidence="1">
    <location>
        <begin position="1"/>
        <end position="22"/>
    </location>
</feature>
<dbReference type="Proteomes" id="UP000265520">
    <property type="component" value="Unassembled WGS sequence"/>
</dbReference>
<reference evidence="2 3" key="1">
    <citation type="journal article" date="2018" name="Front. Plant Sci.">
        <title>Red Clover (Trifolium pratense) and Zigzag Clover (T. medium) - A Picture of Genomic Similarities and Differences.</title>
        <authorList>
            <person name="Dluhosova J."/>
            <person name="Istvanek J."/>
            <person name="Nedelnik J."/>
            <person name="Repkova J."/>
        </authorList>
    </citation>
    <scope>NUCLEOTIDE SEQUENCE [LARGE SCALE GENOMIC DNA]</scope>
    <source>
        <strain evidence="3">cv. 10/8</strain>
        <tissue evidence="2">Leaf</tissue>
    </source>
</reference>
<evidence type="ECO:0000313" key="3">
    <source>
        <dbReference type="Proteomes" id="UP000265520"/>
    </source>
</evidence>
<keyword evidence="3" id="KW-1185">Reference proteome</keyword>
<dbReference type="AlphaFoldDB" id="A0A392VRV1"/>
<feature type="chain" id="PRO_5017428764" evidence="1">
    <location>
        <begin position="23"/>
        <end position="42"/>
    </location>
</feature>
<evidence type="ECO:0000313" key="2">
    <source>
        <dbReference type="EMBL" id="MCI91128.1"/>
    </source>
</evidence>
<keyword evidence="1" id="KW-0732">Signal</keyword>
<name>A0A392VRV1_9FABA</name>
<evidence type="ECO:0000256" key="1">
    <source>
        <dbReference type="SAM" id="SignalP"/>
    </source>
</evidence>
<comment type="caution">
    <text evidence="2">The sequence shown here is derived from an EMBL/GenBank/DDBJ whole genome shotgun (WGS) entry which is preliminary data.</text>
</comment>
<accession>A0A392VRV1</accession>
<sequence>MPLMSTFIIFLLQTQIIAEAAAGVAAVGLSPDNAKAEAENAA</sequence>
<dbReference type="EMBL" id="LXQA011263421">
    <property type="protein sequence ID" value="MCI91128.1"/>
    <property type="molecule type" value="Genomic_DNA"/>
</dbReference>